<dbReference type="PATRIC" id="fig|1449976.3.peg.1146"/>
<proteinExistence type="inferred from homology"/>
<evidence type="ECO:0000256" key="2">
    <source>
        <dbReference type="ARBA" id="ARBA00022801"/>
    </source>
</evidence>
<dbReference type="OrthoDB" id="3206739at2"/>
<dbReference type="Proteomes" id="UP000019225">
    <property type="component" value="Chromosome"/>
</dbReference>
<keyword evidence="6" id="KW-1185">Reference proteome</keyword>
<dbReference type="PANTHER" id="PTHR48081:SF8">
    <property type="entry name" value="ALPHA_BETA HYDROLASE FOLD-3 DOMAIN-CONTAINING PROTEIN-RELATED"/>
    <property type="match status" value="1"/>
</dbReference>
<organism evidence="5 6">
    <name type="scientific">Kutzneria albida DSM 43870</name>
    <dbReference type="NCBI Taxonomy" id="1449976"/>
    <lineage>
        <taxon>Bacteria</taxon>
        <taxon>Bacillati</taxon>
        <taxon>Actinomycetota</taxon>
        <taxon>Actinomycetes</taxon>
        <taxon>Pseudonocardiales</taxon>
        <taxon>Pseudonocardiaceae</taxon>
        <taxon>Kutzneria</taxon>
    </lineage>
</organism>
<dbReference type="Pfam" id="PF07859">
    <property type="entry name" value="Abhydrolase_3"/>
    <property type="match status" value="1"/>
</dbReference>
<dbReference type="FunFam" id="3.40.50.1820:FF:000089">
    <property type="entry name" value="Alpha/beta hydrolase"/>
    <property type="match status" value="1"/>
</dbReference>
<name>W5W103_9PSEU</name>
<evidence type="ECO:0000313" key="6">
    <source>
        <dbReference type="Proteomes" id="UP000019225"/>
    </source>
</evidence>
<dbReference type="Gene3D" id="3.40.50.1820">
    <property type="entry name" value="alpha/beta hydrolase"/>
    <property type="match status" value="1"/>
</dbReference>
<protein>
    <submittedName>
        <fullName evidence="5">Lipase LipH</fullName>
        <ecNumber evidence="5">3.1.-.-</ecNumber>
    </submittedName>
</protein>
<dbReference type="RefSeq" id="WP_025354757.1">
    <property type="nucleotide sequence ID" value="NZ_CP007155.1"/>
</dbReference>
<dbReference type="HOGENOM" id="CLU_012494_6_4_11"/>
<dbReference type="KEGG" id="kal:KALB_1144"/>
<dbReference type="PANTHER" id="PTHR48081">
    <property type="entry name" value="AB HYDROLASE SUPERFAMILY PROTEIN C4A8.06C"/>
    <property type="match status" value="1"/>
</dbReference>
<evidence type="ECO:0000313" key="5">
    <source>
        <dbReference type="EMBL" id="AHH94517.1"/>
    </source>
</evidence>
<evidence type="ECO:0000256" key="3">
    <source>
        <dbReference type="PROSITE-ProRule" id="PRU10038"/>
    </source>
</evidence>
<dbReference type="InterPro" id="IPR013094">
    <property type="entry name" value="AB_hydrolase_3"/>
</dbReference>
<reference evidence="5 6" key="1">
    <citation type="journal article" date="2014" name="BMC Genomics">
        <title>Complete genome sequence of producer of the glycopeptide antibiotic Aculeximycin Kutzneria albida DSM 43870T, a representative of minor genus of Pseudonocardiaceae.</title>
        <authorList>
            <person name="Rebets Y."/>
            <person name="Tokovenko B."/>
            <person name="Lushchyk I."/>
            <person name="Ruckert C."/>
            <person name="Zaburannyi N."/>
            <person name="Bechthold A."/>
            <person name="Kalinowski J."/>
            <person name="Luzhetskyy A."/>
        </authorList>
    </citation>
    <scope>NUCLEOTIDE SEQUENCE [LARGE SCALE GENOMIC DNA]</scope>
    <source>
        <strain evidence="5">DSM 43870</strain>
    </source>
</reference>
<dbReference type="InterPro" id="IPR002168">
    <property type="entry name" value="Lipase_GDXG_HIS_AS"/>
</dbReference>
<dbReference type="PROSITE" id="PS01173">
    <property type="entry name" value="LIPASE_GDXG_HIS"/>
    <property type="match status" value="1"/>
</dbReference>
<dbReference type="eggNOG" id="COG0657">
    <property type="taxonomic scope" value="Bacteria"/>
</dbReference>
<evidence type="ECO:0000259" key="4">
    <source>
        <dbReference type="Pfam" id="PF07859"/>
    </source>
</evidence>
<dbReference type="PROSITE" id="PS01174">
    <property type="entry name" value="LIPASE_GDXG_SER"/>
    <property type="match status" value="1"/>
</dbReference>
<dbReference type="STRING" id="1449976.KALB_1144"/>
<dbReference type="EMBL" id="CP007155">
    <property type="protein sequence ID" value="AHH94517.1"/>
    <property type="molecule type" value="Genomic_DNA"/>
</dbReference>
<comment type="similarity">
    <text evidence="1">Belongs to the 'GDXG' lipolytic enzyme family.</text>
</comment>
<feature type="domain" description="Alpha/beta hydrolase fold-3" evidence="4">
    <location>
        <begin position="78"/>
        <end position="284"/>
    </location>
</feature>
<dbReference type="InterPro" id="IPR029058">
    <property type="entry name" value="AB_hydrolase_fold"/>
</dbReference>
<dbReference type="SUPFAM" id="SSF53474">
    <property type="entry name" value="alpha/beta-Hydrolases"/>
    <property type="match status" value="1"/>
</dbReference>
<evidence type="ECO:0000256" key="1">
    <source>
        <dbReference type="ARBA" id="ARBA00010515"/>
    </source>
</evidence>
<dbReference type="InterPro" id="IPR050300">
    <property type="entry name" value="GDXG_lipolytic_enzyme"/>
</dbReference>
<sequence>MPDIDQDLKRFLEAFPPLSVSAPGVDILRARAELEGRWQRVQPMVDMASVTDRSVPGDPPVPVRVYRPLPGARPLPVVVLFHGGGWCMGSTTTHDDLARRIASGAGAVVVSADYRLAPEHPFPAAVDDAWTVLRWVGEHAAELGGDPARIAVAGDSAGGNLAAVTALLARDNGGPRLCFQLLYYPATGAGDDLPARRENATAPVLSTADIETFLEHYAGGLPGPVPWTLSPALAEDLSGLPPAYIATAQFDPLRDEGEVYGQLLAKAGVPVQVRRHEDLVHAFASFAPIIPACGRAVDESVSALRAALA</sequence>
<dbReference type="AlphaFoldDB" id="W5W103"/>
<feature type="active site" evidence="3">
    <location>
        <position position="156"/>
    </location>
</feature>
<accession>W5W103</accession>
<keyword evidence="2 5" id="KW-0378">Hydrolase</keyword>
<dbReference type="InterPro" id="IPR033140">
    <property type="entry name" value="Lipase_GDXG_put_SER_AS"/>
</dbReference>
<dbReference type="GO" id="GO:0016787">
    <property type="term" value="F:hydrolase activity"/>
    <property type="evidence" value="ECO:0007669"/>
    <property type="project" value="UniProtKB-KW"/>
</dbReference>
<dbReference type="EC" id="3.1.-.-" evidence="5"/>
<gene>
    <name evidence="5" type="ORF">KALB_1144</name>
</gene>